<keyword evidence="2" id="KW-1185">Reference proteome</keyword>
<dbReference type="EMBL" id="JAXIOK010000016">
    <property type="protein sequence ID" value="KAK4751850.1"/>
    <property type="molecule type" value="Genomic_DNA"/>
</dbReference>
<name>A0AAN7PUH8_9MYRT</name>
<accession>A0AAN7PUH8</accession>
<sequence>MEQRLTNMWRMTVNEKFIETALLSGLRIDGRNLHYYRKLTIKFGRESRAVDMESLCPYWEISLGSTEGRVSHNVLSCNA</sequence>
<dbReference type="Proteomes" id="UP001345219">
    <property type="component" value="Chromosome 16"/>
</dbReference>
<gene>
    <name evidence="1" type="ORF">SAY87_020648</name>
</gene>
<dbReference type="Gene3D" id="3.30.230.70">
    <property type="entry name" value="GHMP Kinase, N-terminal domain"/>
    <property type="match status" value="1"/>
</dbReference>
<evidence type="ECO:0000313" key="1">
    <source>
        <dbReference type="EMBL" id="KAK4751850.1"/>
    </source>
</evidence>
<protein>
    <submittedName>
        <fullName evidence="1">Uncharacterized protein</fullName>
    </submittedName>
</protein>
<comment type="caution">
    <text evidence="1">The sequence shown here is derived from an EMBL/GenBank/DDBJ whole genome shotgun (WGS) entry which is preliminary data.</text>
</comment>
<reference evidence="1 2" key="1">
    <citation type="journal article" date="2023" name="Hortic Res">
        <title>Pangenome of water caltrop reveals structural variations and asymmetric subgenome divergence after allopolyploidization.</title>
        <authorList>
            <person name="Zhang X."/>
            <person name="Chen Y."/>
            <person name="Wang L."/>
            <person name="Yuan Y."/>
            <person name="Fang M."/>
            <person name="Shi L."/>
            <person name="Lu R."/>
            <person name="Comes H.P."/>
            <person name="Ma Y."/>
            <person name="Chen Y."/>
            <person name="Huang G."/>
            <person name="Zhou Y."/>
            <person name="Zheng Z."/>
            <person name="Qiu Y."/>
        </authorList>
    </citation>
    <scope>NUCLEOTIDE SEQUENCE [LARGE SCALE GENOMIC DNA]</scope>
    <source>
        <tissue evidence="1">Roots</tissue>
    </source>
</reference>
<proteinExistence type="predicted"/>
<evidence type="ECO:0000313" key="2">
    <source>
        <dbReference type="Proteomes" id="UP001345219"/>
    </source>
</evidence>
<dbReference type="InterPro" id="IPR020568">
    <property type="entry name" value="Ribosomal_Su5_D2-typ_SF"/>
</dbReference>
<dbReference type="SUPFAM" id="SSF54211">
    <property type="entry name" value="Ribosomal protein S5 domain 2-like"/>
    <property type="match status" value="1"/>
</dbReference>
<dbReference type="AlphaFoldDB" id="A0AAN7PUH8"/>
<dbReference type="InterPro" id="IPR027408">
    <property type="entry name" value="PNPase/RNase_PH_dom_sf"/>
</dbReference>
<organism evidence="1 2">
    <name type="scientific">Trapa incisa</name>
    <dbReference type="NCBI Taxonomy" id="236973"/>
    <lineage>
        <taxon>Eukaryota</taxon>
        <taxon>Viridiplantae</taxon>
        <taxon>Streptophyta</taxon>
        <taxon>Embryophyta</taxon>
        <taxon>Tracheophyta</taxon>
        <taxon>Spermatophyta</taxon>
        <taxon>Magnoliopsida</taxon>
        <taxon>eudicotyledons</taxon>
        <taxon>Gunneridae</taxon>
        <taxon>Pentapetalae</taxon>
        <taxon>rosids</taxon>
        <taxon>malvids</taxon>
        <taxon>Myrtales</taxon>
        <taxon>Lythraceae</taxon>
        <taxon>Trapa</taxon>
    </lineage>
</organism>